<evidence type="ECO:0000256" key="3">
    <source>
        <dbReference type="ARBA" id="ARBA00023163"/>
    </source>
</evidence>
<dbReference type="Proteomes" id="UP000287969">
    <property type="component" value="Chromosome"/>
</dbReference>
<evidence type="ECO:0000256" key="4">
    <source>
        <dbReference type="PROSITE-ProRule" id="PRU00169"/>
    </source>
</evidence>
<dbReference type="Gene3D" id="3.40.50.2300">
    <property type="match status" value="1"/>
</dbReference>
<protein>
    <submittedName>
        <fullName evidence="8">Response regulator transcription factor</fullName>
    </submittedName>
</protein>
<evidence type="ECO:0000313" key="8">
    <source>
        <dbReference type="EMBL" id="QAT63199.1"/>
    </source>
</evidence>
<dbReference type="InterPro" id="IPR039420">
    <property type="entry name" value="WalR-like"/>
</dbReference>
<dbReference type="Pfam" id="PF00072">
    <property type="entry name" value="Response_reg"/>
    <property type="match status" value="1"/>
</dbReference>
<dbReference type="Gene3D" id="1.10.10.10">
    <property type="entry name" value="Winged helix-like DNA-binding domain superfamily/Winged helix DNA-binding domain"/>
    <property type="match status" value="1"/>
</dbReference>
<keyword evidence="1" id="KW-0805">Transcription regulation</keyword>
<dbReference type="PROSITE" id="PS51755">
    <property type="entry name" value="OMPR_PHOB"/>
    <property type="match status" value="1"/>
</dbReference>
<dbReference type="SMART" id="SM00448">
    <property type="entry name" value="REC"/>
    <property type="match status" value="1"/>
</dbReference>
<feature type="domain" description="Response regulatory" evidence="6">
    <location>
        <begin position="3"/>
        <end position="115"/>
    </location>
</feature>
<name>A0A410QGY9_9FIRM</name>
<dbReference type="SUPFAM" id="SSF52172">
    <property type="entry name" value="CheY-like"/>
    <property type="match status" value="1"/>
</dbReference>
<keyword evidence="9" id="KW-1185">Reference proteome</keyword>
<dbReference type="CDD" id="cd00383">
    <property type="entry name" value="trans_reg_C"/>
    <property type="match status" value="1"/>
</dbReference>
<evidence type="ECO:0000256" key="2">
    <source>
        <dbReference type="ARBA" id="ARBA00023125"/>
    </source>
</evidence>
<dbReference type="EMBL" id="CP035282">
    <property type="protein sequence ID" value="QAT63199.1"/>
    <property type="molecule type" value="Genomic_DNA"/>
</dbReference>
<dbReference type="InterPro" id="IPR001789">
    <property type="entry name" value="Sig_transdc_resp-reg_receiver"/>
</dbReference>
<reference evidence="9" key="1">
    <citation type="submission" date="2019-01" db="EMBL/GenBank/DDBJ databases">
        <title>Draft genomes of a novel of Sporanaerobacter strains.</title>
        <authorList>
            <person name="Ma S."/>
        </authorList>
    </citation>
    <scope>NUCLEOTIDE SEQUENCE [LARGE SCALE GENOMIC DNA]</scope>
    <source>
        <strain evidence="9">NJN-17</strain>
    </source>
</reference>
<feature type="DNA-binding region" description="OmpR/PhoB-type" evidence="5">
    <location>
        <begin position="123"/>
        <end position="219"/>
    </location>
</feature>
<dbReference type="RefSeq" id="WP_128753358.1">
    <property type="nucleotide sequence ID" value="NZ_CP035282.1"/>
</dbReference>
<feature type="domain" description="OmpR/PhoB-type" evidence="7">
    <location>
        <begin position="123"/>
        <end position="219"/>
    </location>
</feature>
<evidence type="ECO:0000259" key="7">
    <source>
        <dbReference type="PROSITE" id="PS51755"/>
    </source>
</evidence>
<dbReference type="Pfam" id="PF00486">
    <property type="entry name" value="Trans_reg_C"/>
    <property type="match status" value="1"/>
</dbReference>
<dbReference type="PROSITE" id="PS50110">
    <property type="entry name" value="RESPONSE_REGULATORY"/>
    <property type="match status" value="1"/>
</dbReference>
<feature type="modified residue" description="4-aspartylphosphate" evidence="4">
    <location>
        <position position="51"/>
    </location>
</feature>
<dbReference type="PANTHER" id="PTHR48111">
    <property type="entry name" value="REGULATOR OF RPOS"/>
    <property type="match status" value="1"/>
</dbReference>
<dbReference type="OrthoDB" id="9790442at2"/>
<dbReference type="KEGG" id="spoa:EQM13_17330"/>
<keyword evidence="4" id="KW-0597">Phosphoprotein</keyword>
<dbReference type="PANTHER" id="PTHR48111:SF73">
    <property type="entry name" value="ALKALINE PHOSPHATASE SYNTHESIS TRANSCRIPTIONAL REGULATORY PROTEIN PHOP"/>
    <property type="match status" value="1"/>
</dbReference>
<dbReference type="InterPro" id="IPR036388">
    <property type="entry name" value="WH-like_DNA-bd_sf"/>
</dbReference>
<evidence type="ECO:0000256" key="1">
    <source>
        <dbReference type="ARBA" id="ARBA00023015"/>
    </source>
</evidence>
<keyword evidence="2 5" id="KW-0238">DNA-binding</keyword>
<gene>
    <name evidence="8" type="ORF">EQM13_17330</name>
</gene>
<accession>A0A410QGY9</accession>
<dbReference type="GO" id="GO:0000976">
    <property type="term" value="F:transcription cis-regulatory region binding"/>
    <property type="evidence" value="ECO:0007669"/>
    <property type="project" value="TreeGrafter"/>
</dbReference>
<sequence>MKKILIIEDDETIQFALQTALYKNGFKPVCALNLEEGKKKLSDSISLVLLDWNLPDGTGSEFCHYAKAQRDIPIIFLTVRDEEKDIVEGLDMGADDYIVKPFQLSILLSRIKAVLRRTKVINQSVLGCGNIIVHKDKTKVFCNGKEIGLTAREYRLLTVLLENKNQTLTRSQLLNKLWDTEGNFVNDNTLTVTMKRLREKLNNPTCIKTIRGIGYRMEDSL</sequence>
<dbReference type="InterPro" id="IPR001867">
    <property type="entry name" value="OmpR/PhoB-type_DNA-bd"/>
</dbReference>
<proteinExistence type="predicted"/>
<evidence type="ECO:0000256" key="5">
    <source>
        <dbReference type="PROSITE-ProRule" id="PRU01091"/>
    </source>
</evidence>
<evidence type="ECO:0000259" key="6">
    <source>
        <dbReference type="PROSITE" id="PS50110"/>
    </source>
</evidence>
<keyword evidence="3" id="KW-0804">Transcription</keyword>
<organism evidence="8 9">
    <name type="scientific">Acidilutibacter cellobiosedens</name>
    <dbReference type="NCBI Taxonomy" id="2507161"/>
    <lineage>
        <taxon>Bacteria</taxon>
        <taxon>Bacillati</taxon>
        <taxon>Bacillota</taxon>
        <taxon>Tissierellia</taxon>
        <taxon>Tissierellales</taxon>
        <taxon>Acidilutibacteraceae</taxon>
        <taxon>Acidilutibacter</taxon>
    </lineage>
</organism>
<dbReference type="SMART" id="SM00862">
    <property type="entry name" value="Trans_reg_C"/>
    <property type="match status" value="1"/>
</dbReference>
<dbReference type="Gene3D" id="6.10.250.690">
    <property type="match status" value="1"/>
</dbReference>
<dbReference type="InterPro" id="IPR011006">
    <property type="entry name" value="CheY-like_superfamily"/>
</dbReference>
<dbReference type="GO" id="GO:0005829">
    <property type="term" value="C:cytosol"/>
    <property type="evidence" value="ECO:0007669"/>
    <property type="project" value="TreeGrafter"/>
</dbReference>
<dbReference type="AlphaFoldDB" id="A0A410QGY9"/>
<evidence type="ECO:0000313" key="9">
    <source>
        <dbReference type="Proteomes" id="UP000287969"/>
    </source>
</evidence>
<dbReference type="GO" id="GO:0000156">
    <property type="term" value="F:phosphorelay response regulator activity"/>
    <property type="evidence" value="ECO:0007669"/>
    <property type="project" value="TreeGrafter"/>
</dbReference>
<dbReference type="GO" id="GO:0032993">
    <property type="term" value="C:protein-DNA complex"/>
    <property type="evidence" value="ECO:0007669"/>
    <property type="project" value="TreeGrafter"/>
</dbReference>
<dbReference type="GO" id="GO:0006355">
    <property type="term" value="P:regulation of DNA-templated transcription"/>
    <property type="evidence" value="ECO:0007669"/>
    <property type="project" value="InterPro"/>
</dbReference>